<evidence type="ECO:0008006" key="4">
    <source>
        <dbReference type="Google" id="ProtNLM"/>
    </source>
</evidence>
<accession>A0ABV2B0N0</accession>
<evidence type="ECO:0000256" key="1">
    <source>
        <dbReference type="SAM" id="SignalP"/>
    </source>
</evidence>
<gene>
    <name evidence="2" type="ORF">SADO_09382</name>
</gene>
<organism evidence="2 3">
    <name type="scientific">Salinisphaera dokdonensis CL-ES53</name>
    <dbReference type="NCBI Taxonomy" id="1304272"/>
    <lineage>
        <taxon>Bacteria</taxon>
        <taxon>Pseudomonadati</taxon>
        <taxon>Pseudomonadota</taxon>
        <taxon>Gammaproteobacteria</taxon>
        <taxon>Salinisphaerales</taxon>
        <taxon>Salinisphaeraceae</taxon>
        <taxon>Salinisphaera</taxon>
    </lineage>
</organism>
<feature type="signal peptide" evidence="1">
    <location>
        <begin position="1"/>
        <end position="16"/>
    </location>
</feature>
<dbReference type="Proteomes" id="UP001460888">
    <property type="component" value="Unassembled WGS sequence"/>
</dbReference>
<reference evidence="2 3" key="1">
    <citation type="submission" date="2013-03" db="EMBL/GenBank/DDBJ databases">
        <title>Salinisphaera dokdonensis CL-ES53 Genome Sequencing.</title>
        <authorList>
            <person name="Li C."/>
            <person name="Lai Q."/>
            <person name="Shao Z."/>
        </authorList>
    </citation>
    <scope>NUCLEOTIDE SEQUENCE [LARGE SCALE GENOMIC DNA]</scope>
    <source>
        <strain evidence="2 3">CL-ES53</strain>
    </source>
</reference>
<evidence type="ECO:0000313" key="3">
    <source>
        <dbReference type="Proteomes" id="UP001460888"/>
    </source>
</evidence>
<keyword evidence="1" id="KW-0732">Signal</keyword>
<dbReference type="Pfam" id="PF11279">
    <property type="entry name" value="DUF3080"/>
    <property type="match status" value="1"/>
</dbReference>
<comment type="caution">
    <text evidence="2">The sequence shown here is derived from an EMBL/GenBank/DDBJ whole genome shotgun (WGS) entry which is preliminary data.</text>
</comment>
<keyword evidence="3" id="KW-1185">Reference proteome</keyword>
<dbReference type="EMBL" id="APND01000002">
    <property type="protein sequence ID" value="MES1929459.1"/>
    <property type="molecule type" value="Genomic_DNA"/>
</dbReference>
<name>A0ABV2B0N0_9GAMM</name>
<evidence type="ECO:0000313" key="2">
    <source>
        <dbReference type="EMBL" id="MES1929459.1"/>
    </source>
</evidence>
<protein>
    <recommendedName>
        <fullName evidence="4">DUF3080 domain-containing protein</fullName>
    </recommendedName>
</protein>
<feature type="chain" id="PRO_5046632242" description="DUF3080 domain-containing protein" evidence="1">
    <location>
        <begin position="17"/>
        <end position="349"/>
    </location>
</feature>
<dbReference type="InterPro" id="IPR021431">
    <property type="entry name" value="DUF3080"/>
</dbReference>
<proteinExistence type="predicted"/>
<sequence length="349" mass="38303">MRAGLLLLIFIGGCSAADSPGARFDDYLDRLARTLDREIPVQPAPTRTGYPPRRALLQPIDTPRTGWIGFFQLNRCGLMNLVSERNSILGRVAPPQALLAYESQVLEGLVDCRAEQAEDADDAEFLARLVTLIARKQANRAPTIWNETWASEAMAHLFSVAGGDAGLQPSLAGRGSRQALARLAERIAAFNTGETIARDELATIYETLDATEYGGALQIAALEAAAALEQATALLNARLADRPLCFNQRPNRRARVLRTILLDIYGQGVQPYLADLVRAGRLWRDATGRLIEVQSTLLPTAFETYRRETLSSDHGVWERLSKAIETHTERWQDALGQCDLMPGTPAPAD</sequence>